<evidence type="ECO:0000313" key="8">
    <source>
        <dbReference type="Proteomes" id="UP001501920"/>
    </source>
</evidence>
<keyword evidence="3" id="KW-0862">Zinc</keyword>
<dbReference type="OMA" id="QIQPTHY"/>
<evidence type="ECO:0000256" key="5">
    <source>
        <dbReference type="SAM" id="MobiDB-lite"/>
    </source>
</evidence>
<proteinExistence type="predicted"/>
<organism evidence="7 8">
    <name type="scientific">Pygocentrus nattereri</name>
    <name type="common">Red-bellied piranha</name>
    <dbReference type="NCBI Taxonomy" id="42514"/>
    <lineage>
        <taxon>Eukaryota</taxon>
        <taxon>Metazoa</taxon>
        <taxon>Chordata</taxon>
        <taxon>Craniata</taxon>
        <taxon>Vertebrata</taxon>
        <taxon>Euteleostomi</taxon>
        <taxon>Actinopterygii</taxon>
        <taxon>Neopterygii</taxon>
        <taxon>Teleostei</taxon>
        <taxon>Ostariophysi</taxon>
        <taxon>Characiformes</taxon>
        <taxon>Characoidei</taxon>
        <taxon>Pygocentrus</taxon>
    </lineage>
</organism>
<dbReference type="OrthoDB" id="512667at2759"/>
<evidence type="ECO:0000313" key="7">
    <source>
        <dbReference type="Ensembl" id="ENSPNAP00000034410.1"/>
    </source>
</evidence>
<dbReference type="AlphaFoldDB" id="A0A3B4EEZ6"/>
<dbReference type="GO" id="GO:0051087">
    <property type="term" value="F:protein-folding chaperone binding"/>
    <property type="evidence" value="ECO:0007669"/>
    <property type="project" value="TreeGrafter"/>
</dbReference>
<dbReference type="GO" id="GO:0050821">
    <property type="term" value="P:protein stabilization"/>
    <property type="evidence" value="ECO:0007669"/>
    <property type="project" value="TreeGrafter"/>
</dbReference>
<evidence type="ECO:0000256" key="3">
    <source>
        <dbReference type="ARBA" id="ARBA00022833"/>
    </source>
</evidence>
<reference evidence="7" key="3">
    <citation type="submission" date="2025-09" db="UniProtKB">
        <authorList>
            <consortium name="Ensembl"/>
        </authorList>
    </citation>
    <scope>IDENTIFICATION</scope>
</reference>
<dbReference type="GO" id="GO:0006457">
    <property type="term" value="P:protein folding"/>
    <property type="evidence" value="ECO:0007669"/>
    <property type="project" value="TreeGrafter"/>
</dbReference>
<dbReference type="Proteomes" id="UP001501920">
    <property type="component" value="Chromosome 16"/>
</dbReference>
<feature type="region of interest" description="Disordered" evidence="5">
    <location>
        <begin position="154"/>
        <end position="177"/>
    </location>
</feature>
<keyword evidence="1" id="KW-0479">Metal-binding</keyword>
<dbReference type="GO" id="GO:0005739">
    <property type="term" value="C:mitochondrion"/>
    <property type="evidence" value="ECO:0007669"/>
    <property type="project" value="TreeGrafter"/>
</dbReference>
<dbReference type="InterPro" id="IPR024158">
    <property type="entry name" value="Mt_import_TIM15"/>
</dbReference>
<dbReference type="Pfam" id="PF05180">
    <property type="entry name" value="zf-DNL"/>
    <property type="match status" value="1"/>
</dbReference>
<evidence type="ECO:0000256" key="2">
    <source>
        <dbReference type="ARBA" id="ARBA00022771"/>
    </source>
</evidence>
<feature type="domain" description="DNL-type" evidence="6">
    <location>
        <begin position="64"/>
        <end position="161"/>
    </location>
</feature>
<dbReference type="PROSITE" id="PS51501">
    <property type="entry name" value="ZF_DNL"/>
    <property type="match status" value="1"/>
</dbReference>
<dbReference type="GO" id="GO:0030150">
    <property type="term" value="P:protein import into mitochondrial matrix"/>
    <property type="evidence" value="ECO:0007669"/>
    <property type="project" value="TreeGrafter"/>
</dbReference>
<dbReference type="PANTHER" id="PTHR20922:SF13">
    <property type="entry name" value="DNL-TYPE ZINC FINGER PROTEIN"/>
    <property type="match status" value="1"/>
</dbReference>
<dbReference type="GeneID" id="108412074"/>
<evidence type="ECO:0000256" key="1">
    <source>
        <dbReference type="ARBA" id="ARBA00022723"/>
    </source>
</evidence>
<dbReference type="STRING" id="42514.ENSPNAP00000034410"/>
<accession>A0A3B4EEZ6</accession>
<gene>
    <name evidence="7" type="primary">DNLZ</name>
</gene>
<dbReference type="PANTHER" id="PTHR20922">
    <property type="entry name" value="DNL-TYPE ZINC FINGER PROTEIN"/>
    <property type="match status" value="1"/>
</dbReference>
<dbReference type="GO" id="GO:0008270">
    <property type="term" value="F:zinc ion binding"/>
    <property type="evidence" value="ECO:0007669"/>
    <property type="project" value="UniProtKB-KW"/>
</dbReference>
<evidence type="ECO:0000256" key="4">
    <source>
        <dbReference type="PROSITE-ProRule" id="PRU00834"/>
    </source>
</evidence>
<keyword evidence="8" id="KW-1185">Reference proteome</keyword>
<name>A0A3B4EEZ6_PYGNA</name>
<reference evidence="7" key="2">
    <citation type="submission" date="2025-08" db="UniProtKB">
        <authorList>
            <consortium name="Ensembl"/>
        </authorList>
    </citation>
    <scope>IDENTIFICATION</scope>
</reference>
<protein>
    <recommendedName>
        <fullName evidence="6">DNL-type domain-containing protein</fullName>
    </recommendedName>
</protein>
<dbReference type="RefSeq" id="XP_017539437.1">
    <property type="nucleotide sequence ID" value="XM_017683948.2"/>
</dbReference>
<reference evidence="7 8" key="1">
    <citation type="submission" date="2020-10" db="EMBL/GenBank/DDBJ databases">
        <title>Pygocentrus nattereri (red-bellied piranha) genome, fPygNat1, primary haplotype.</title>
        <authorList>
            <person name="Myers G."/>
            <person name="Meyer A."/>
            <person name="Karagic N."/>
            <person name="Pippel M."/>
            <person name="Winkler S."/>
            <person name="Tracey A."/>
            <person name="Wood J."/>
            <person name="Formenti G."/>
            <person name="Howe K."/>
            <person name="Fedrigo O."/>
            <person name="Jarvis E.D."/>
        </authorList>
    </citation>
    <scope>NUCLEOTIDE SEQUENCE [LARGE SCALE GENOMIC DNA]</scope>
</reference>
<dbReference type="CTD" id="728489"/>
<evidence type="ECO:0000259" key="6">
    <source>
        <dbReference type="PROSITE" id="PS51501"/>
    </source>
</evidence>
<dbReference type="InterPro" id="IPR007853">
    <property type="entry name" value="Znf_DNL-typ"/>
</dbReference>
<keyword evidence="2 4" id="KW-0863">Zinc-finger</keyword>
<dbReference type="Ensembl" id="ENSPNAT00000026207.2">
    <property type="protein sequence ID" value="ENSPNAP00000034410.1"/>
    <property type="gene ID" value="ENSPNAG00000023683.2"/>
</dbReference>
<dbReference type="GeneTree" id="ENSGT00390000008220"/>
<sequence length="177" mass="19630">MWSSSCRSGLCLVRQRARVVRLRPLGQLCPSRWTGPAPPLRPLRVSARSFTASPRLWSEAVGQIQPTHYHLVYTCKVCSTRSMKKISKAAYHRGVVIVTCPGCKNHHIIADNLGWFSDLEGKRNIEEILAAKGETVRRLEGDAAIEVVVEETIEEAPQKNSDDGQQAIPVTDGLEKS</sequence>